<proteinExistence type="predicted"/>
<accession>A0A6G0XNZ7</accession>
<protein>
    <submittedName>
        <fullName evidence="12">Zinc finger BED domain-containing protein 1-like</fullName>
    </submittedName>
</protein>
<dbReference type="Pfam" id="PF02892">
    <property type="entry name" value="zf-BED"/>
    <property type="match status" value="1"/>
</dbReference>
<keyword evidence="13" id="KW-1185">Reference proteome</keyword>
<evidence type="ECO:0000256" key="6">
    <source>
        <dbReference type="ARBA" id="ARBA00023125"/>
    </source>
</evidence>
<evidence type="ECO:0000313" key="13">
    <source>
        <dbReference type="Proteomes" id="UP000478052"/>
    </source>
</evidence>
<dbReference type="SUPFAM" id="SSF57667">
    <property type="entry name" value="beta-beta-alpha zinc fingers"/>
    <property type="match status" value="1"/>
</dbReference>
<feature type="region of interest" description="Disordered" evidence="9">
    <location>
        <begin position="546"/>
        <end position="569"/>
    </location>
</feature>
<comment type="subcellular location">
    <subcellularLocation>
        <location evidence="1">Nucleus</location>
    </subcellularLocation>
</comment>
<evidence type="ECO:0000256" key="4">
    <source>
        <dbReference type="ARBA" id="ARBA00022833"/>
    </source>
</evidence>
<feature type="domain" description="HAT C-terminal dimerisation" evidence="11">
    <location>
        <begin position="571"/>
        <end position="633"/>
    </location>
</feature>
<keyword evidence="7" id="KW-0804">Transcription</keyword>
<dbReference type="GO" id="GO:0009791">
    <property type="term" value="P:post-embryonic development"/>
    <property type="evidence" value="ECO:0007669"/>
    <property type="project" value="UniProtKB-ARBA"/>
</dbReference>
<feature type="compositionally biased region" description="Polar residues" evidence="9">
    <location>
        <begin position="63"/>
        <end position="79"/>
    </location>
</feature>
<keyword evidence="6" id="KW-0238">DNA-binding</keyword>
<evidence type="ECO:0000256" key="2">
    <source>
        <dbReference type="ARBA" id="ARBA00022723"/>
    </source>
</evidence>
<sequence length="633" mass="71060">MFIKLWRTFTKIDRNSASCNECKKVIQTSGNTTNLKSHFDMHLKKAEAGFDAAKTKKPKQQKLSTFGSCSVQNNKNISNDPDDPDYVFQDDLMKTPNTNDGSIASTSKSSSGPRQLNISHVFKQITSMAVGGTQHASITDSIAYFLCKDNKAFSTVEGEGFKNMVHKLNPLYKVPCRNTIKTYIDAKYTIVESKFRDVLKTISYFSLTTDIWTDTQHMKSFLGITIHFIQSLSLKSGIIGVIELKESHTADYISQEILKCLCDWDIPKHKIMAVVSDNGANITKAIKKSFGTNKYVPCFAHTINLVVEQSIAKTVSLSDLLSNVREIVKFFKRSTSLSDELRKQQLNKGIKEGAVKKFILDVSTRWNSVFYMLQRFVELSKIVADIMLTRPNGPEMISARQLQEVSDIIVILRPLEMITTEMSAEKNVTISKVLPIVSCLKNGVSSQVPKTELGESFKNSVIGQLQRRIDDIEKCNLRPLATLLDPRFKNLHFKDPVACSNAILHLKKMASDNQMSLMSSSSSEEETNDSPKVFDLWEYHEGLAQKRTSSRASGSGRKSKSNSSPSDQLVMNYLSTPVTSLKQDPIETWEDMKSVYPLIYMEAQKIFCIVATSVPSERLFSKAGATLSKERNR</sequence>
<name>A0A6G0XNZ7_APHCR</name>
<dbReference type="OrthoDB" id="6600208at2759"/>
<keyword evidence="5" id="KW-0805">Transcription regulation</keyword>
<feature type="compositionally biased region" description="Low complexity" evidence="9">
    <location>
        <begin position="550"/>
        <end position="566"/>
    </location>
</feature>
<evidence type="ECO:0000313" key="12">
    <source>
        <dbReference type="EMBL" id="KAF0742054.1"/>
    </source>
</evidence>
<dbReference type="SUPFAM" id="SSF140996">
    <property type="entry name" value="Hermes dimerisation domain"/>
    <property type="match status" value="1"/>
</dbReference>
<dbReference type="Pfam" id="PF05699">
    <property type="entry name" value="Dimer_Tnp_hAT"/>
    <property type="match status" value="1"/>
</dbReference>
<keyword evidence="8" id="KW-0539">Nucleus</keyword>
<evidence type="ECO:0000256" key="5">
    <source>
        <dbReference type="ARBA" id="ARBA00023015"/>
    </source>
</evidence>
<dbReference type="GO" id="GO:0003677">
    <property type="term" value="F:DNA binding"/>
    <property type="evidence" value="ECO:0007669"/>
    <property type="project" value="UniProtKB-KW"/>
</dbReference>
<feature type="domain" description="BED-type" evidence="10">
    <location>
        <begin position="4"/>
        <end position="38"/>
    </location>
</feature>
<dbReference type="SMART" id="SM00614">
    <property type="entry name" value="ZnF_BED"/>
    <property type="match status" value="1"/>
</dbReference>
<dbReference type="InterPro" id="IPR003656">
    <property type="entry name" value="Znf_BED"/>
</dbReference>
<dbReference type="InterPro" id="IPR008906">
    <property type="entry name" value="HATC_C_dom"/>
</dbReference>
<reference evidence="12 13" key="1">
    <citation type="submission" date="2019-08" db="EMBL/GenBank/DDBJ databases">
        <title>Whole genome of Aphis craccivora.</title>
        <authorList>
            <person name="Voronova N.V."/>
            <person name="Shulinski R.S."/>
            <person name="Bandarenka Y.V."/>
            <person name="Zhorov D.G."/>
            <person name="Warner D."/>
        </authorList>
    </citation>
    <scope>NUCLEOTIDE SEQUENCE [LARGE SCALE GENOMIC DNA]</scope>
    <source>
        <strain evidence="12">180601</strain>
        <tissue evidence="12">Whole Body</tissue>
    </source>
</reference>
<dbReference type="GO" id="GO:0008270">
    <property type="term" value="F:zinc ion binding"/>
    <property type="evidence" value="ECO:0007669"/>
    <property type="project" value="UniProtKB-KW"/>
</dbReference>
<feature type="region of interest" description="Disordered" evidence="9">
    <location>
        <begin position="63"/>
        <end position="91"/>
    </location>
</feature>
<evidence type="ECO:0000256" key="9">
    <source>
        <dbReference type="SAM" id="MobiDB-lite"/>
    </source>
</evidence>
<dbReference type="InterPro" id="IPR036236">
    <property type="entry name" value="Znf_C2H2_sf"/>
</dbReference>
<dbReference type="InterPro" id="IPR012337">
    <property type="entry name" value="RNaseH-like_sf"/>
</dbReference>
<dbReference type="GO" id="GO:0046983">
    <property type="term" value="F:protein dimerization activity"/>
    <property type="evidence" value="ECO:0007669"/>
    <property type="project" value="InterPro"/>
</dbReference>
<dbReference type="Proteomes" id="UP000478052">
    <property type="component" value="Unassembled WGS sequence"/>
</dbReference>
<dbReference type="InterPro" id="IPR052035">
    <property type="entry name" value="ZnF_BED_domain_contain"/>
</dbReference>
<dbReference type="AlphaFoldDB" id="A0A6G0XNZ7"/>
<keyword evidence="4" id="KW-0862">Zinc</keyword>
<evidence type="ECO:0000256" key="8">
    <source>
        <dbReference type="ARBA" id="ARBA00023242"/>
    </source>
</evidence>
<gene>
    <name evidence="12" type="ORF">FWK35_00028179</name>
</gene>
<organism evidence="12 13">
    <name type="scientific">Aphis craccivora</name>
    <name type="common">Cowpea aphid</name>
    <dbReference type="NCBI Taxonomy" id="307492"/>
    <lineage>
        <taxon>Eukaryota</taxon>
        <taxon>Metazoa</taxon>
        <taxon>Ecdysozoa</taxon>
        <taxon>Arthropoda</taxon>
        <taxon>Hexapoda</taxon>
        <taxon>Insecta</taxon>
        <taxon>Pterygota</taxon>
        <taxon>Neoptera</taxon>
        <taxon>Paraneoptera</taxon>
        <taxon>Hemiptera</taxon>
        <taxon>Sternorrhyncha</taxon>
        <taxon>Aphidomorpha</taxon>
        <taxon>Aphidoidea</taxon>
        <taxon>Aphididae</taxon>
        <taxon>Aphidini</taxon>
        <taxon>Aphis</taxon>
        <taxon>Aphis</taxon>
    </lineage>
</organism>
<evidence type="ECO:0000259" key="11">
    <source>
        <dbReference type="Pfam" id="PF05699"/>
    </source>
</evidence>
<dbReference type="GO" id="GO:0005634">
    <property type="term" value="C:nucleus"/>
    <property type="evidence" value="ECO:0007669"/>
    <property type="project" value="UniProtKB-SubCell"/>
</dbReference>
<evidence type="ECO:0000259" key="10">
    <source>
        <dbReference type="Pfam" id="PF02892"/>
    </source>
</evidence>
<dbReference type="EMBL" id="VUJU01007677">
    <property type="protein sequence ID" value="KAF0742054.1"/>
    <property type="molecule type" value="Genomic_DNA"/>
</dbReference>
<evidence type="ECO:0000256" key="1">
    <source>
        <dbReference type="ARBA" id="ARBA00004123"/>
    </source>
</evidence>
<dbReference type="SUPFAM" id="SSF53098">
    <property type="entry name" value="Ribonuclease H-like"/>
    <property type="match status" value="1"/>
</dbReference>
<dbReference type="Gene3D" id="1.10.10.1070">
    <property type="entry name" value="Zinc finger, BED domain-containing"/>
    <property type="match status" value="1"/>
</dbReference>
<comment type="caution">
    <text evidence="12">The sequence shown here is derived from an EMBL/GenBank/DDBJ whole genome shotgun (WGS) entry which is preliminary data.</text>
</comment>
<dbReference type="PANTHER" id="PTHR46481:SF10">
    <property type="entry name" value="ZINC FINGER BED DOMAIN-CONTAINING PROTEIN 39"/>
    <property type="match status" value="1"/>
</dbReference>
<keyword evidence="3" id="KW-0863">Zinc-finger</keyword>
<keyword evidence="2" id="KW-0479">Metal-binding</keyword>
<evidence type="ECO:0000256" key="7">
    <source>
        <dbReference type="ARBA" id="ARBA00023163"/>
    </source>
</evidence>
<dbReference type="PANTHER" id="PTHR46481">
    <property type="entry name" value="ZINC FINGER BED DOMAIN-CONTAINING PROTEIN 4"/>
    <property type="match status" value="1"/>
</dbReference>
<evidence type="ECO:0000256" key="3">
    <source>
        <dbReference type="ARBA" id="ARBA00022771"/>
    </source>
</evidence>